<dbReference type="SUPFAM" id="SSF56219">
    <property type="entry name" value="DNase I-like"/>
    <property type="match status" value="1"/>
</dbReference>
<dbReference type="EC" id="3.1.11.2" evidence="10"/>
<name>A0AA35UPM9_METCP</name>
<feature type="site" description="Transition state stabilizer" evidence="8">
    <location>
        <position position="150"/>
    </location>
</feature>
<feature type="binding site" evidence="7">
    <location>
        <position position="148"/>
    </location>
    <ligand>
        <name>Mg(2+)</name>
        <dbReference type="ChEBI" id="CHEBI:18420"/>
        <label>1</label>
    </ligand>
</feature>
<dbReference type="GO" id="GO:0046872">
    <property type="term" value="F:metal ion binding"/>
    <property type="evidence" value="ECO:0007669"/>
    <property type="project" value="UniProtKB-KW"/>
</dbReference>
<keyword evidence="10" id="KW-0456">Lyase</keyword>
<keyword evidence="3 7" id="KW-0479">Metal-binding</keyword>
<feature type="site" description="Interaction with DNA substrate" evidence="8">
    <location>
        <position position="246"/>
    </location>
</feature>
<dbReference type="InterPro" id="IPR020847">
    <property type="entry name" value="AP_endonuclease_F1_BS"/>
</dbReference>
<keyword evidence="10" id="KW-0255">Endonuclease</keyword>
<dbReference type="InterPro" id="IPR005135">
    <property type="entry name" value="Endo/exonuclease/phosphatase"/>
</dbReference>
<dbReference type="NCBIfam" id="TIGR00195">
    <property type="entry name" value="exoDNase_III"/>
    <property type="match status" value="1"/>
</dbReference>
<dbReference type="InterPro" id="IPR036691">
    <property type="entry name" value="Endo/exonu/phosph_ase_sf"/>
</dbReference>
<accession>A0AA35UPM9</accession>
<dbReference type="PANTHER" id="PTHR43250">
    <property type="entry name" value="EXODEOXYRIBONUCLEASE III"/>
    <property type="match status" value="1"/>
</dbReference>
<feature type="binding site" evidence="7">
    <location>
        <position position="245"/>
    </location>
    <ligand>
        <name>Mg(2+)</name>
        <dbReference type="ChEBI" id="CHEBI:18420"/>
        <label>1</label>
    </ligand>
</feature>
<feature type="active site" evidence="6">
    <location>
        <position position="108"/>
    </location>
</feature>
<keyword evidence="7" id="KW-0464">Manganese</keyword>
<dbReference type="PROSITE" id="PS51435">
    <property type="entry name" value="AP_NUCLEASE_F1_4"/>
    <property type="match status" value="1"/>
</dbReference>
<keyword evidence="5 7" id="KW-0460">Magnesium</keyword>
<comment type="similarity">
    <text evidence="2">Belongs to the DNA repair enzymes AP/ExoA family.</text>
</comment>
<evidence type="ECO:0000256" key="2">
    <source>
        <dbReference type="ARBA" id="ARBA00007092"/>
    </source>
</evidence>
<dbReference type="InterPro" id="IPR020848">
    <property type="entry name" value="AP_endonuclease_F1_CS"/>
</dbReference>
<dbReference type="GeneID" id="88222662"/>
<dbReference type="EMBL" id="OX458332">
    <property type="protein sequence ID" value="CAI8773302.1"/>
    <property type="molecule type" value="Genomic_DNA"/>
</dbReference>
<protein>
    <submittedName>
        <fullName evidence="10">DNA uridine endonuclease</fullName>
        <ecNumber evidence="10">3.1.11.2</ecNumber>
        <ecNumber evidence="10">4.2.99.18</ecNumber>
    </submittedName>
</protein>
<dbReference type="GO" id="GO:0008311">
    <property type="term" value="F:double-stranded DNA 3'-5' DNA exonuclease activity"/>
    <property type="evidence" value="ECO:0007669"/>
    <property type="project" value="UniProtKB-EC"/>
</dbReference>
<dbReference type="CDD" id="cd10281">
    <property type="entry name" value="Nape_like_AP-endo"/>
    <property type="match status" value="1"/>
</dbReference>
<evidence type="ECO:0000313" key="10">
    <source>
        <dbReference type="EMBL" id="CAI8773302.1"/>
    </source>
</evidence>
<dbReference type="NCBIfam" id="TIGR00633">
    <property type="entry name" value="xth"/>
    <property type="match status" value="1"/>
</dbReference>
<feature type="binding site" evidence="7">
    <location>
        <position position="150"/>
    </location>
    <ligand>
        <name>Mg(2+)</name>
        <dbReference type="ChEBI" id="CHEBI:18420"/>
        <label>1</label>
    </ligand>
</feature>
<dbReference type="GO" id="GO:0006281">
    <property type="term" value="P:DNA repair"/>
    <property type="evidence" value="ECO:0007669"/>
    <property type="project" value="InterPro"/>
</dbReference>
<dbReference type="GO" id="GO:0140078">
    <property type="term" value="F:class I DNA-(apurinic or apyrimidinic site) endonuclease activity"/>
    <property type="evidence" value="ECO:0007669"/>
    <property type="project" value="UniProtKB-EC"/>
</dbReference>
<dbReference type="Gene3D" id="3.60.10.10">
    <property type="entry name" value="Endonuclease/exonuclease/phosphatase"/>
    <property type="match status" value="1"/>
</dbReference>
<dbReference type="RefSeq" id="WP_010959682.1">
    <property type="nucleotide sequence ID" value="NZ_CP079096.1"/>
</dbReference>
<feature type="binding site" evidence="7">
    <location>
        <position position="35"/>
    </location>
    <ligand>
        <name>Mg(2+)</name>
        <dbReference type="ChEBI" id="CHEBI:18420"/>
        <label>1</label>
    </ligand>
</feature>
<evidence type="ECO:0000256" key="4">
    <source>
        <dbReference type="ARBA" id="ARBA00022801"/>
    </source>
</evidence>
<feature type="site" description="Important for catalytic activity" evidence="8">
    <location>
        <position position="220"/>
    </location>
</feature>
<dbReference type="AlphaFoldDB" id="A0AA35UPM9"/>
<organism evidence="10 11">
    <name type="scientific">Methylococcus capsulatus</name>
    <dbReference type="NCBI Taxonomy" id="414"/>
    <lineage>
        <taxon>Bacteria</taxon>
        <taxon>Pseudomonadati</taxon>
        <taxon>Pseudomonadota</taxon>
        <taxon>Gammaproteobacteria</taxon>
        <taxon>Methylococcales</taxon>
        <taxon>Methylococcaceae</taxon>
        <taxon>Methylococcus</taxon>
    </lineage>
</organism>
<evidence type="ECO:0000256" key="8">
    <source>
        <dbReference type="PIRSR" id="PIRSR604808-3"/>
    </source>
</evidence>
<proteinExistence type="inferred from homology"/>
<feature type="domain" description="Endonuclease/exonuclease/phosphatase" evidence="9">
    <location>
        <begin position="4"/>
        <end position="246"/>
    </location>
</feature>
<evidence type="ECO:0000313" key="11">
    <source>
        <dbReference type="Proteomes" id="UP001158598"/>
    </source>
</evidence>
<feature type="binding site" evidence="7">
    <location>
        <position position="7"/>
    </location>
    <ligand>
        <name>Mg(2+)</name>
        <dbReference type="ChEBI" id="CHEBI:18420"/>
        <label>1</label>
    </ligand>
</feature>
<evidence type="ECO:0000256" key="5">
    <source>
        <dbReference type="ARBA" id="ARBA00022842"/>
    </source>
</evidence>
<evidence type="ECO:0000256" key="1">
    <source>
        <dbReference type="ARBA" id="ARBA00001936"/>
    </source>
</evidence>
<dbReference type="FunFam" id="3.60.10.10:FF:000026">
    <property type="entry name" value="Exodeoxyribonuclease III"/>
    <property type="match status" value="1"/>
</dbReference>
<dbReference type="PROSITE" id="PS00728">
    <property type="entry name" value="AP_NUCLEASE_F1_3"/>
    <property type="match status" value="1"/>
</dbReference>
<dbReference type="PANTHER" id="PTHR43250:SF2">
    <property type="entry name" value="EXODEOXYRIBONUCLEASE III"/>
    <property type="match status" value="1"/>
</dbReference>
<dbReference type="EC" id="4.2.99.18" evidence="10"/>
<evidence type="ECO:0000256" key="6">
    <source>
        <dbReference type="PIRSR" id="PIRSR604808-1"/>
    </source>
</evidence>
<dbReference type="Pfam" id="PF03372">
    <property type="entry name" value="Exo_endo_phos"/>
    <property type="match status" value="1"/>
</dbReference>
<dbReference type="PROSITE" id="PS00726">
    <property type="entry name" value="AP_NUCLEASE_F1_1"/>
    <property type="match status" value="1"/>
</dbReference>
<evidence type="ECO:0000256" key="3">
    <source>
        <dbReference type="ARBA" id="ARBA00022723"/>
    </source>
</evidence>
<dbReference type="InterPro" id="IPR004808">
    <property type="entry name" value="AP_endonuc_1"/>
</dbReference>
<comment type="cofactor">
    <cofactor evidence="1">
        <name>Mn(2+)</name>
        <dbReference type="ChEBI" id="CHEBI:29035"/>
    </cofactor>
</comment>
<dbReference type="GO" id="GO:0003677">
    <property type="term" value="F:DNA binding"/>
    <property type="evidence" value="ECO:0007669"/>
    <property type="project" value="InterPro"/>
</dbReference>
<evidence type="ECO:0000256" key="7">
    <source>
        <dbReference type="PIRSR" id="PIRSR604808-2"/>
    </source>
</evidence>
<comment type="cofactor">
    <cofactor evidence="7">
        <name>Mg(2+)</name>
        <dbReference type="ChEBI" id="CHEBI:18420"/>
    </cofactor>
    <cofactor evidence="7">
        <name>Mn(2+)</name>
        <dbReference type="ChEBI" id="CHEBI:29035"/>
    </cofactor>
    <text evidence="7">Probably binds two magnesium or manganese ions per subunit.</text>
</comment>
<evidence type="ECO:0000259" key="9">
    <source>
        <dbReference type="Pfam" id="PF03372"/>
    </source>
</evidence>
<sequence>MRIITLNVNGIRSAARKGFFDWLPKQNADIVCLQEIKAQTTQLNDELFWPESYACYYLEAEKKGYSGVALYARKEPDDVIQGLGWDDMDTEARYLEARFGELSVVSLYIPSGSSSEQRQAVKFGFLDRFLPFLDDCARSGRQYIFCGDWNIAHKPIDLKNWRSNQKNSGFLPEERAWLDRVFEEAGWVDAFRAVNPEPEQYTWWSNRGQAWAKNVGWRIDYQVVSPGLRELIRSAAIYKEERFSDHAPLIIDYDLTL</sequence>
<feature type="binding site" evidence="7">
    <location>
        <position position="246"/>
    </location>
    <ligand>
        <name>Mg(2+)</name>
        <dbReference type="ChEBI" id="CHEBI:18420"/>
        <label>1</label>
    </ligand>
</feature>
<dbReference type="Proteomes" id="UP001158598">
    <property type="component" value="Chromosome"/>
</dbReference>
<reference evidence="10" key="1">
    <citation type="submission" date="2023-03" db="EMBL/GenBank/DDBJ databases">
        <authorList>
            <person name="Pearce D."/>
        </authorList>
    </citation>
    <scope>NUCLEOTIDE SEQUENCE</scope>
    <source>
        <strain evidence="10">Mc</strain>
    </source>
</reference>
<dbReference type="InterPro" id="IPR037493">
    <property type="entry name" value="ExoIII-like"/>
</dbReference>
<keyword evidence="10" id="KW-0540">Nuclease</keyword>
<gene>
    <name evidence="10" type="ORF">MCNOR_1062</name>
</gene>
<feature type="active site" description="Proton donor/acceptor" evidence="6">
    <location>
        <position position="148"/>
    </location>
</feature>
<keyword evidence="4 10" id="KW-0378">Hydrolase</keyword>
<dbReference type="OMA" id="GWRIDYY"/>
<feature type="active site" description="Proton acceptor" evidence="6">
    <location>
        <position position="246"/>
    </location>
</feature>